<dbReference type="InterPro" id="IPR006708">
    <property type="entry name" value="Pex19"/>
</dbReference>
<dbReference type="Proteomes" id="UP001295423">
    <property type="component" value="Unassembled WGS sequence"/>
</dbReference>
<proteinExistence type="predicted"/>
<dbReference type="EMBL" id="CAKOGP040001970">
    <property type="protein sequence ID" value="CAJ1958328.1"/>
    <property type="molecule type" value="Genomic_DNA"/>
</dbReference>
<accession>A0AAD2JK16</accession>
<dbReference type="AlphaFoldDB" id="A0AAD2JK16"/>
<feature type="region of interest" description="Disordered" evidence="1">
    <location>
        <begin position="1"/>
        <end position="77"/>
    </location>
</feature>
<keyword evidence="3" id="KW-1185">Reference proteome</keyword>
<evidence type="ECO:0000313" key="3">
    <source>
        <dbReference type="Proteomes" id="UP001295423"/>
    </source>
</evidence>
<evidence type="ECO:0008006" key="4">
    <source>
        <dbReference type="Google" id="ProtNLM"/>
    </source>
</evidence>
<dbReference type="GO" id="GO:0005778">
    <property type="term" value="C:peroxisomal membrane"/>
    <property type="evidence" value="ECO:0007669"/>
    <property type="project" value="TreeGrafter"/>
</dbReference>
<feature type="compositionally biased region" description="Polar residues" evidence="1">
    <location>
        <begin position="17"/>
        <end position="41"/>
    </location>
</feature>
<name>A0AAD2JK16_9STRA</name>
<dbReference type="Pfam" id="PF04614">
    <property type="entry name" value="Pex19"/>
    <property type="match status" value="1"/>
</dbReference>
<protein>
    <recommendedName>
        <fullName evidence="4">Peroxin-19</fullName>
    </recommendedName>
</protein>
<gene>
    <name evidence="2" type="ORF">CYCCA115_LOCUS17135</name>
</gene>
<dbReference type="Gene3D" id="1.20.120.900">
    <property type="entry name" value="Pex19, mPTS binding domain"/>
    <property type="match status" value="1"/>
</dbReference>
<evidence type="ECO:0000313" key="2">
    <source>
        <dbReference type="EMBL" id="CAJ1958328.1"/>
    </source>
</evidence>
<organism evidence="2 3">
    <name type="scientific">Cylindrotheca closterium</name>
    <dbReference type="NCBI Taxonomy" id="2856"/>
    <lineage>
        <taxon>Eukaryota</taxon>
        <taxon>Sar</taxon>
        <taxon>Stramenopiles</taxon>
        <taxon>Ochrophyta</taxon>
        <taxon>Bacillariophyta</taxon>
        <taxon>Bacillariophyceae</taxon>
        <taxon>Bacillariophycidae</taxon>
        <taxon>Bacillariales</taxon>
        <taxon>Bacillariaceae</taxon>
        <taxon>Cylindrotheca</taxon>
    </lineage>
</organism>
<sequence>MDAVLDEALDELDDEGNSATSKSYRNQLDSKAGHNSTSKSKAMNEDIQQETAKKHNKKKNKGTGKKIDAKGKQRYQPQTVEEALGSLLEEMNRTSIEDIDQEDDFLREMLGLSDGGTENYDADAVIDGMMEQLLSKELMYEPMKQVLDQFPDYLDENQGNLSTEEYQQRCEQYNSFKRLIKVYEEEPSNTTKLMEQMQEVQKYGQPPIEIVQVIAPGLELDGEGIPAINPLMHIGTGDDDCCIM</sequence>
<dbReference type="GO" id="GO:0045046">
    <property type="term" value="P:protein import into peroxisome membrane"/>
    <property type="evidence" value="ECO:0007669"/>
    <property type="project" value="TreeGrafter"/>
</dbReference>
<reference evidence="2" key="1">
    <citation type="submission" date="2023-08" db="EMBL/GenBank/DDBJ databases">
        <authorList>
            <person name="Audoor S."/>
            <person name="Bilcke G."/>
        </authorList>
    </citation>
    <scope>NUCLEOTIDE SEQUENCE</scope>
</reference>
<evidence type="ECO:0000256" key="1">
    <source>
        <dbReference type="SAM" id="MobiDB-lite"/>
    </source>
</evidence>
<dbReference type="PANTHER" id="PTHR12774:SF2">
    <property type="entry name" value="PEROXISOMAL BIOGENESIS FACTOR 19"/>
    <property type="match status" value="1"/>
</dbReference>
<comment type="caution">
    <text evidence="2">The sequence shown here is derived from an EMBL/GenBank/DDBJ whole genome shotgun (WGS) entry which is preliminary data.</text>
</comment>
<dbReference type="InterPro" id="IPR038322">
    <property type="entry name" value="Pex19_C_sf"/>
</dbReference>
<feature type="compositionally biased region" description="Acidic residues" evidence="1">
    <location>
        <begin position="1"/>
        <end position="16"/>
    </location>
</feature>
<dbReference type="GO" id="GO:0033328">
    <property type="term" value="F:peroxisome membrane targeting sequence binding"/>
    <property type="evidence" value="ECO:0007669"/>
    <property type="project" value="TreeGrafter"/>
</dbReference>
<feature type="compositionally biased region" description="Basic residues" evidence="1">
    <location>
        <begin position="54"/>
        <end position="64"/>
    </location>
</feature>
<dbReference type="PANTHER" id="PTHR12774">
    <property type="entry name" value="PEROXISOMAL BIOGENESIS FACTOR 19"/>
    <property type="match status" value="1"/>
</dbReference>